<protein>
    <submittedName>
        <fullName evidence="1">Uncharacterized protein</fullName>
    </submittedName>
</protein>
<proteinExistence type="predicted"/>
<evidence type="ECO:0000313" key="2">
    <source>
        <dbReference type="Proteomes" id="UP001201980"/>
    </source>
</evidence>
<accession>A0AAD5RPU1</accession>
<organism evidence="1 2">
    <name type="scientific">Zalerion maritima</name>
    <dbReference type="NCBI Taxonomy" id="339359"/>
    <lineage>
        <taxon>Eukaryota</taxon>
        <taxon>Fungi</taxon>
        <taxon>Dikarya</taxon>
        <taxon>Ascomycota</taxon>
        <taxon>Pezizomycotina</taxon>
        <taxon>Sordariomycetes</taxon>
        <taxon>Lulworthiomycetidae</taxon>
        <taxon>Lulworthiales</taxon>
        <taxon>Lulworthiaceae</taxon>
        <taxon>Zalerion</taxon>
    </lineage>
</organism>
<evidence type="ECO:0000313" key="1">
    <source>
        <dbReference type="EMBL" id="KAJ2900628.1"/>
    </source>
</evidence>
<keyword evidence="2" id="KW-1185">Reference proteome</keyword>
<dbReference type="EMBL" id="JAKWBI020000168">
    <property type="protein sequence ID" value="KAJ2900628.1"/>
    <property type="molecule type" value="Genomic_DNA"/>
</dbReference>
<dbReference type="AlphaFoldDB" id="A0AAD5RPU1"/>
<dbReference type="Proteomes" id="UP001201980">
    <property type="component" value="Unassembled WGS sequence"/>
</dbReference>
<name>A0AAD5RPU1_9PEZI</name>
<comment type="caution">
    <text evidence="1">The sequence shown here is derived from an EMBL/GenBank/DDBJ whole genome shotgun (WGS) entry which is preliminary data.</text>
</comment>
<gene>
    <name evidence="1" type="ORF">MKZ38_002287</name>
</gene>
<sequence>MIRTCPGKTTPAKIARRIGYEAQEPVREGIAPRRSFSSELTDIGLLRERVSSWGRRERLVTAATVSGSDRDLVVAFVAVRPPIGE</sequence>
<reference evidence="1" key="1">
    <citation type="submission" date="2022-07" db="EMBL/GenBank/DDBJ databases">
        <title>Draft genome sequence of Zalerion maritima ATCC 34329, a (micro)plastics degrading marine fungus.</title>
        <authorList>
            <person name="Paco A."/>
            <person name="Goncalves M.F.M."/>
            <person name="Rocha-Santos T.A.P."/>
            <person name="Alves A."/>
        </authorList>
    </citation>
    <scope>NUCLEOTIDE SEQUENCE</scope>
    <source>
        <strain evidence="1">ATCC 34329</strain>
    </source>
</reference>